<feature type="transmembrane region" description="Helical" evidence="1">
    <location>
        <begin position="51"/>
        <end position="78"/>
    </location>
</feature>
<dbReference type="Proteomes" id="UP000032300">
    <property type="component" value="Chromosome"/>
</dbReference>
<reference evidence="2 3" key="1">
    <citation type="journal article" date="2015" name="Int. J. Syst. Evol. Microbiol.">
        <title>Sphingomonas hengshuiensis sp. nov., isolated from lake wetland.</title>
        <authorList>
            <person name="Wei S."/>
            <person name="Wang T."/>
            <person name="Liu H."/>
            <person name="Zhang C."/>
            <person name="Guo J."/>
            <person name="Wang Q."/>
            <person name="Liang K."/>
            <person name="Zhang Z."/>
        </authorList>
    </citation>
    <scope>NUCLEOTIDE SEQUENCE [LARGE SCALE GENOMIC DNA]</scope>
    <source>
        <strain evidence="2 3">WHSC-8</strain>
    </source>
</reference>
<dbReference type="RefSeq" id="WP_044334867.1">
    <property type="nucleotide sequence ID" value="NZ_CP010836.1"/>
</dbReference>
<accession>A0A7U4JBI2</accession>
<gene>
    <name evidence="2" type="ORF">TS85_21170</name>
</gene>
<evidence type="ECO:0000313" key="3">
    <source>
        <dbReference type="Proteomes" id="UP000032300"/>
    </source>
</evidence>
<dbReference type="EMBL" id="CP010836">
    <property type="protein sequence ID" value="AJP73772.1"/>
    <property type="molecule type" value="Genomic_DNA"/>
</dbReference>
<keyword evidence="1" id="KW-1133">Transmembrane helix</keyword>
<protein>
    <submittedName>
        <fullName evidence="2">Uncharacterized protein</fullName>
    </submittedName>
</protein>
<evidence type="ECO:0000313" key="2">
    <source>
        <dbReference type="EMBL" id="AJP73772.1"/>
    </source>
</evidence>
<reference evidence="2 3" key="2">
    <citation type="submission" date="2015-02" db="EMBL/GenBank/DDBJ databases">
        <title>The complete genome of Sphingomonas hengshuiensis sp. WHSC-8 isolated from soil of Hengshui Lake.</title>
        <authorList>
            <person name="Wei S."/>
            <person name="Guo J."/>
            <person name="Su C."/>
            <person name="Wu R."/>
            <person name="Zhang Z."/>
            <person name="Liang K."/>
            <person name="Li H."/>
            <person name="Wang T."/>
            <person name="Liu H."/>
            <person name="Zhang C."/>
            <person name="Li Z."/>
            <person name="Wang Q."/>
            <person name="Meng J."/>
        </authorList>
    </citation>
    <scope>NUCLEOTIDE SEQUENCE [LARGE SCALE GENOMIC DNA]</scope>
    <source>
        <strain evidence="2 3">WHSC-8</strain>
    </source>
</reference>
<feature type="transmembrane region" description="Helical" evidence="1">
    <location>
        <begin position="24"/>
        <end position="45"/>
    </location>
</feature>
<keyword evidence="1" id="KW-0472">Membrane</keyword>
<dbReference type="KEGG" id="sphi:TS85_21170"/>
<dbReference type="OrthoDB" id="7391705at2"/>
<name>A0A7U4JBI2_9SPHN</name>
<proteinExistence type="predicted"/>
<keyword evidence="1" id="KW-0812">Transmembrane</keyword>
<dbReference type="AlphaFoldDB" id="A0A7U4JBI2"/>
<keyword evidence="3" id="KW-1185">Reference proteome</keyword>
<evidence type="ECO:0000256" key="1">
    <source>
        <dbReference type="SAM" id="Phobius"/>
    </source>
</evidence>
<sequence length="99" mass="10963">MDGPRHSLEDPDYAAFAWGRFRRILWWMSGVALLAAIVAEATLYWSMGELYLVTAIATFFGVFLTVMLAAALMGLMFLSSGSGHDAEVEDLLKDEVEID</sequence>
<organism evidence="2 3">
    <name type="scientific">Sphingomonas hengshuiensis</name>
    <dbReference type="NCBI Taxonomy" id="1609977"/>
    <lineage>
        <taxon>Bacteria</taxon>
        <taxon>Pseudomonadati</taxon>
        <taxon>Pseudomonadota</taxon>
        <taxon>Alphaproteobacteria</taxon>
        <taxon>Sphingomonadales</taxon>
        <taxon>Sphingomonadaceae</taxon>
        <taxon>Sphingomonas</taxon>
    </lineage>
</organism>